<evidence type="ECO:0000256" key="4">
    <source>
        <dbReference type="ARBA" id="ARBA00022989"/>
    </source>
</evidence>
<comment type="similarity">
    <text evidence="2 6">Belongs to the copper transporter (Ctr) (TC 1.A.56) family. SLC31A subfamily.</text>
</comment>
<keyword evidence="4 6" id="KW-1133">Transmembrane helix</keyword>
<keyword evidence="5 6" id="KW-0472">Membrane</keyword>
<evidence type="ECO:0000313" key="7">
    <source>
        <dbReference type="EMBL" id="PMD24895.1"/>
    </source>
</evidence>
<dbReference type="InterPro" id="IPR007274">
    <property type="entry name" value="Cop_transporter"/>
</dbReference>
<dbReference type="PANTHER" id="PTHR12483">
    <property type="entry name" value="SOLUTE CARRIER FAMILY 31 COPPER TRANSPORTERS"/>
    <property type="match status" value="1"/>
</dbReference>
<dbReference type="STRING" id="1745343.A0A2J6QF55"/>
<evidence type="ECO:0000256" key="6">
    <source>
        <dbReference type="RuleBase" id="RU367022"/>
    </source>
</evidence>
<dbReference type="PANTHER" id="PTHR12483:SF73">
    <property type="entry name" value="COPPER TRANSPORT PROTEIN CTR3"/>
    <property type="match status" value="1"/>
</dbReference>
<keyword evidence="6" id="KW-0813">Transport</keyword>
<sequence>MDMTMTTSAAASAISLPNEATSPCKISMLWNWNTVDSCFISESWHITSNGIFAASCLGVILLVMFLEVFRRMAKLYDNHLIRQNQLAHPGRAGSETKGLLPSIGSDEGPAVNATRPPFRPNMKQQAARATFHMLQFAVAYFEMLLAMYYNGFILLAICIVGLRKRQPCAAARSCVKLPERRLECLDKERIFAKRQKTQAISKEPLVIQTPCYAYVPIKPPD</sequence>
<comment type="subcellular location">
    <subcellularLocation>
        <location evidence="1 6">Membrane</location>
        <topology evidence="1 6">Multi-pass membrane protein</topology>
    </subcellularLocation>
</comment>
<name>A0A2J6QF55_9HELO</name>
<accession>A0A2J6QF55</accession>
<keyword evidence="8" id="KW-1185">Reference proteome</keyword>
<keyword evidence="6" id="KW-0187">Copper transport</keyword>
<dbReference type="EMBL" id="KZ613471">
    <property type="protein sequence ID" value="PMD24895.1"/>
    <property type="molecule type" value="Genomic_DNA"/>
</dbReference>
<gene>
    <name evidence="7" type="ORF">NA56DRAFT_699690</name>
</gene>
<proteinExistence type="inferred from homology"/>
<dbReference type="GO" id="GO:0005375">
    <property type="term" value="F:copper ion transmembrane transporter activity"/>
    <property type="evidence" value="ECO:0007669"/>
    <property type="project" value="UniProtKB-UniRule"/>
</dbReference>
<evidence type="ECO:0000256" key="2">
    <source>
        <dbReference type="ARBA" id="ARBA00006921"/>
    </source>
</evidence>
<dbReference type="OrthoDB" id="161814at2759"/>
<reference evidence="7 8" key="1">
    <citation type="submission" date="2016-05" db="EMBL/GenBank/DDBJ databases">
        <title>A degradative enzymes factory behind the ericoid mycorrhizal symbiosis.</title>
        <authorList>
            <consortium name="DOE Joint Genome Institute"/>
            <person name="Martino E."/>
            <person name="Morin E."/>
            <person name="Grelet G."/>
            <person name="Kuo A."/>
            <person name="Kohler A."/>
            <person name="Daghino S."/>
            <person name="Barry K."/>
            <person name="Choi C."/>
            <person name="Cichocki N."/>
            <person name="Clum A."/>
            <person name="Copeland A."/>
            <person name="Hainaut M."/>
            <person name="Haridas S."/>
            <person name="Labutti K."/>
            <person name="Lindquist E."/>
            <person name="Lipzen A."/>
            <person name="Khouja H.-R."/>
            <person name="Murat C."/>
            <person name="Ohm R."/>
            <person name="Olson A."/>
            <person name="Spatafora J."/>
            <person name="Veneault-Fourrey C."/>
            <person name="Henrissat B."/>
            <person name="Grigoriev I."/>
            <person name="Martin F."/>
            <person name="Perotto S."/>
        </authorList>
    </citation>
    <scope>NUCLEOTIDE SEQUENCE [LARGE SCALE GENOMIC DNA]</scope>
    <source>
        <strain evidence="7 8">UAMH 7357</strain>
    </source>
</reference>
<keyword evidence="3 6" id="KW-0812">Transmembrane</keyword>
<protein>
    <recommendedName>
        <fullName evidence="6">Copper transport protein</fullName>
    </recommendedName>
</protein>
<evidence type="ECO:0000256" key="5">
    <source>
        <dbReference type="ARBA" id="ARBA00023136"/>
    </source>
</evidence>
<feature type="transmembrane region" description="Helical" evidence="6">
    <location>
        <begin position="138"/>
        <end position="162"/>
    </location>
</feature>
<keyword evidence="6" id="KW-0186">Copper</keyword>
<evidence type="ECO:0000256" key="3">
    <source>
        <dbReference type="ARBA" id="ARBA00022692"/>
    </source>
</evidence>
<dbReference type="Pfam" id="PF04145">
    <property type="entry name" value="Ctr"/>
    <property type="match status" value="1"/>
</dbReference>
<dbReference type="Proteomes" id="UP000235672">
    <property type="component" value="Unassembled WGS sequence"/>
</dbReference>
<keyword evidence="6" id="KW-0406">Ion transport</keyword>
<organism evidence="7 8">
    <name type="scientific">Hyaloscypha hepaticicola</name>
    <dbReference type="NCBI Taxonomy" id="2082293"/>
    <lineage>
        <taxon>Eukaryota</taxon>
        <taxon>Fungi</taxon>
        <taxon>Dikarya</taxon>
        <taxon>Ascomycota</taxon>
        <taxon>Pezizomycotina</taxon>
        <taxon>Leotiomycetes</taxon>
        <taxon>Helotiales</taxon>
        <taxon>Hyaloscyphaceae</taxon>
        <taxon>Hyaloscypha</taxon>
    </lineage>
</organism>
<feature type="transmembrane region" description="Helical" evidence="6">
    <location>
        <begin position="44"/>
        <end position="66"/>
    </location>
</feature>
<evidence type="ECO:0000313" key="8">
    <source>
        <dbReference type="Proteomes" id="UP000235672"/>
    </source>
</evidence>
<evidence type="ECO:0000256" key="1">
    <source>
        <dbReference type="ARBA" id="ARBA00004141"/>
    </source>
</evidence>
<dbReference type="GO" id="GO:0016020">
    <property type="term" value="C:membrane"/>
    <property type="evidence" value="ECO:0007669"/>
    <property type="project" value="UniProtKB-SubCell"/>
</dbReference>
<dbReference type="AlphaFoldDB" id="A0A2J6QF55"/>